<sequence length="253" mass="29483">MFYPKSKPLEGFFQEATLQEEFSLLSWNIHKENLNPNFQLTLKELLDENSVDFLLFQEYKINKSYDIIIDPYNYTIAPNIETKNHLYGVLTASKATIAHQRAHLSKTKEFFLATKKANLTTHHYFEDGSLLIIVNLHAINFVNAKMFKAELDMLYELLYGLDCAVIVSGDFNNWSSKRIRDLETFEYSLGYQRAIIEDAKHIKQFFNKPIDHIFYKNLELLNAKAIDTKKISDHNPIIAKFAQVKPLSIKPKR</sequence>
<dbReference type="SUPFAM" id="SSF56219">
    <property type="entry name" value="DNase I-like"/>
    <property type="match status" value="1"/>
</dbReference>
<accession>T0JSX1</accession>
<dbReference type="EMBL" id="AUPZ01000004">
    <property type="protein sequence ID" value="EQB40082.1"/>
    <property type="molecule type" value="Genomic_DNA"/>
</dbReference>
<dbReference type="Gene3D" id="3.60.10.10">
    <property type="entry name" value="Endonuclease/exonuclease/phosphatase"/>
    <property type="match status" value="1"/>
</dbReference>
<organism evidence="2 3">
    <name type="scientific">Sulfurimonas hongkongensis</name>
    <dbReference type="NCBI Taxonomy" id="1172190"/>
    <lineage>
        <taxon>Bacteria</taxon>
        <taxon>Pseudomonadati</taxon>
        <taxon>Campylobacterota</taxon>
        <taxon>Epsilonproteobacteria</taxon>
        <taxon>Campylobacterales</taxon>
        <taxon>Sulfurimonadaceae</taxon>
        <taxon>Sulfurimonas</taxon>
    </lineage>
</organism>
<protein>
    <recommendedName>
        <fullName evidence="1">Endonuclease/exonuclease/phosphatase domain-containing protein</fullName>
    </recommendedName>
</protein>
<dbReference type="GO" id="GO:0003824">
    <property type="term" value="F:catalytic activity"/>
    <property type="evidence" value="ECO:0007669"/>
    <property type="project" value="InterPro"/>
</dbReference>
<gene>
    <name evidence="2" type="ORF">M947_03405</name>
</gene>
<comment type="caution">
    <text evidence="2">The sequence shown here is derived from an EMBL/GenBank/DDBJ whole genome shotgun (WGS) entry which is preliminary data.</text>
</comment>
<proteinExistence type="predicted"/>
<name>T0JSX1_9BACT</name>
<keyword evidence="3" id="KW-1185">Reference proteome</keyword>
<evidence type="ECO:0000313" key="2">
    <source>
        <dbReference type="EMBL" id="EQB40082.1"/>
    </source>
</evidence>
<dbReference type="RefSeq" id="WP_021286955.1">
    <property type="nucleotide sequence ID" value="NZ_AUPZ01000004.1"/>
</dbReference>
<dbReference type="STRING" id="1172190.M947_03405"/>
<dbReference type="Pfam" id="PF03372">
    <property type="entry name" value="Exo_endo_phos"/>
    <property type="match status" value="1"/>
</dbReference>
<evidence type="ECO:0000313" key="3">
    <source>
        <dbReference type="Proteomes" id="UP000015520"/>
    </source>
</evidence>
<dbReference type="InterPro" id="IPR036691">
    <property type="entry name" value="Endo/exonu/phosph_ase_sf"/>
</dbReference>
<dbReference type="NCBIfam" id="NF003842">
    <property type="entry name" value="PRK05421.1-4"/>
    <property type="match status" value="1"/>
</dbReference>
<reference evidence="2 3" key="1">
    <citation type="submission" date="2013-07" db="EMBL/GenBank/DDBJ databases">
        <title>Sulfurimonas hongkongensis AST-10 Genome Sequencing.</title>
        <authorList>
            <person name="Cai L."/>
            <person name="Zhang T."/>
        </authorList>
    </citation>
    <scope>NUCLEOTIDE SEQUENCE [LARGE SCALE GENOMIC DNA]</scope>
    <source>
        <strain evidence="2 3">AST-10</strain>
    </source>
</reference>
<dbReference type="eggNOG" id="COG3021">
    <property type="taxonomic scope" value="Bacteria"/>
</dbReference>
<feature type="domain" description="Endonuclease/exonuclease/phosphatase" evidence="1">
    <location>
        <begin position="25"/>
        <end position="234"/>
    </location>
</feature>
<dbReference type="PATRIC" id="fig|1172190.3.peg.662"/>
<dbReference type="InterPro" id="IPR005135">
    <property type="entry name" value="Endo/exonuclease/phosphatase"/>
</dbReference>
<dbReference type="OrthoDB" id="9793162at2"/>
<evidence type="ECO:0000259" key="1">
    <source>
        <dbReference type="Pfam" id="PF03372"/>
    </source>
</evidence>
<dbReference type="AlphaFoldDB" id="T0JSX1"/>
<dbReference type="Proteomes" id="UP000015520">
    <property type="component" value="Unassembled WGS sequence"/>
</dbReference>